<feature type="region of interest" description="Disordered" evidence="1">
    <location>
        <begin position="199"/>
        <end position="221"/>
    </location>
</feature>
<feature type="domain" description="Ribonuclease H1 N-terminal" evidence="3">
    <location>
        <begin position="93"/>
        <end position="131"/>
    </location>
</feature>
<dbReference type="AlphaFoldDB" id="A0A4Y7PD27"/>
<gene>
    <name evidence="4" type="ORF">BD410DRAFT_797689</name>
</gene>
<reference evidence="4 5" key="1">
    <citation type="submission" date="2018-06" db="EMBL/GenBank/DDBJ databases">
        <title>A transcriptomic atlas of mushroom development highlights an independent origin of complex multicellularity.</title>
        <authorList>
            <consortium name="DOE Joint Genome Institute"/>
            <person name="Krizsan K."/>
            <person name="Almasi E."/>
            <person name="Merenyi Z."/>
            <person name="Sahu N."/>
            <person name="Viragh M."/>
            <person name="Koszo T."/>
            <person name="Mondo S."/>
            <person name="Kiss B."/>
            <person name="Balint B."/>
            <person name="Kues U."/>
            <person name="Barry K."/>
            <person name="Hegedus J.C."/>
            <person name="Henrissat B."/>
            <person name="Johnson J."/>
            <person name="Lipzen A."/>
            <person name="Ohm R."/>
            <person name="Nagy I."/>
            <person name="Pangilinan J."/>
            <person name="Yan J."/>
            <person name="Xiong Y."/>
            <person name="Grigoriev I.V."/>
            <person name="Hibbett D.S."/>
            <person name="Nagy L.G."/>
        </authorList>
    </citation>
    <scope>NUCLEOTIDE SEQUENCE [LARGE SCALE GENOMIC DNA]</scope>
    <source>
        <strain evidence="4 5">SZMC22713</strain>
    </source>
</reference>
<name>A0A4Y7PD27_9AGAM</name>
<evidence type="ECO:0000313" key="5">
    <source>
        <dbReference type="Proteomes" id="UP000294933"/>
    </source>
</evidence>
<evidence type="ECO:0000256" key="1">
    <source>
        <dbReference type="SAM" id="MobiDB-lite"/>
    </source>
</evidence>
<keyword evidence="5" id="KW-1185">Reference proteome</keyword>
<dbReference type="SUPFAM" id="SSF55658">
    <property type="entry name" value="L9 N-domain-like"/>
    <property type="match status" value="1"/>
</dbReference>
<dbReference type="Proteomes" id="UP000294933">
    <property type="component" value="Unassembled WGS sequence"/>
</dbReference>
<feature type="compositionally biased region" description="Polar residues" evidence="1">
    <location>
        <begin position="209"/>
        <end position="221"/>
    </location>
</feature>
<dbReference type="Gene3D" id="3.40.970.10">
    <property type="entry name" value="Ribonuclease H1, N-terminal domain"/>
    <property type="match status" value="1"/>
</dbReference>
<dbReference type="VEuPathDB" id="FungiDB:BD410DRAFT_797689"/>
<accession>A0A4Y7PD27</accession>
<evidence type="ECO:0000256" key="2">
    <source>
        <dbReference type="SAM" id="Phobius"/>
    </source>
</evidence>
<proteinExistence type="predicted"/>
<dbReference type="InterPro" id="IPR011320">
    <property type="entry name" value="RNase_H1_N"/>
</dbReference>
<keyword evidence="2" id="KW-0472">Membrane</keyword>
<evidence type="ECO:0000313" key="4">
    <source>
        <dbReference type="EMBL" id="TDL13184.1"/>
    </source>
</evidence>
<organism evidence="4 5">
    <name type="scientific">Rickenella mellea</name>
    <dbReference type="NCBI Taxonomy" id="50990"/>
    <lineage>
        <taxon>Eukaryota</taxon>
        <taxon>Fungi</taxon>
        <taxon>Dikarya</taxon>
        <taxon>Basidiomycota</taxon>
        <taxon>Agaricomycotina</taxon>
        <taxon>Agaricomycetes</taxon>
        <taxon>Hymenochaetales</taxon>
        <taxon>Rickenellaceae</taxon>
        <taxon>Rickenella</taxon>
    </lineage>
</organism>
<dbReference type="InterPro" id="IPR037056">
    <property type="entry name" value="RNase_H1_N_sf"/>
</dbReference>
<sequence length="328" mass="35337">MTASPADAEDLARDEHLETTELQPSIGMPTSVGTEPASHAALTRVTVFFIRLCLRVVWGLVLGMVFAFVYILCGTSSAVRLVTPVEDMKAHWVVVVGKKPGIYSNSLIASSQTVGVKGAIMKRCSSRAQAERHYQEAINLIRAVPDPATAPPFDNDGDTTGCEDDGDLYANSPEVLGAVALPAVALDPALAPTDLIEHAVGSGSEDNPRSSGNFRPSYTPSETIDFASTTAVSTSASQSMVIDVSDSDFNSEFDFNSESDSNTESNFNTDSDFNTEAYFIAEYHRDPRSDIEIHDRDHEEEDGLSEGEIGYVESIGVGLNAYTRYPGY</sequence>
<evidence type="ECO:0000259" key="3">
    <source>
        <dbReference type="Pfam" id="PF01693"/>
    </source>
</evidence>
<dbReference type="InterPro" id="IPR009027">
    <property type="entry name" value="Ribosomal_bL9/RNase_H1_N"/>
</dbReference>
<keyword evidence="2" id="KW-0812">Transmembrane</keyword>
<dbReference type="EMBL" id="ML170880">
    <property type="protein sequence ID" value="TDL13184.1"/>
    <property type="molecule type" value="Genomic_DNA"/>
</dbReference>
<feature type="transmembrane region" description="Helical" evidence="2">
    <location>
        <begin position="52"/>
        <end position="72"/>
    </location>
</feature>
<protein>
    <recommendedName>
        <fullName evidence="3">Ribonuclease H1 N-terminal domain-containing protein</fullName>
    </recommendedName>
</protein>
<dbReference type="Pfam" id="PF01693">
    <property type="entry name" value="Cauli_VI"/>
    <property type="match status" value="1"/>
</dbReference>
<feature type="non-terminal residue" evidence="4">
    <location>
        <position position="328"/>
    </location>
</feature>
<dbReference type="OrthoDB" id="3270804at2759"/>
<keyword evidence="2" id="KW-1133">Transmembrane helix</keyword>